<feature type="transmembrane region" description="Helical" evidence="1">
    <location>
        <begin position="67"/>
        <end position="87"/>
    </location>
</feature>
<dbReference type="SUPFAM" id="SSF54001">
    <property type="entry name" value="Cysteine proteinases"/>
    <property type="match status" value="1"/>
</dbReference>
<protein>
    <submittedName>
        <fullName evidence="2">OSJNBb0066J23.15 protein</fullName>
    </submittedName>
</protein>
<sequence length="140" mass="16303">MSPACKELPGYYMEKSNAKWKHIDTSMMGHHGPPPFLGPEAYIVVDFSDLWDLYRLRAVDTNLLKCYLLAHLILLLLVPKWSIVYYLNSKIDKKLYNWSMIGAALNDAWNRYVQKDRRHKAGKLKLGHKIDFPVRQQVGD</sequence>
<gene>
    <name evidence="2" type="primary">OSJNBb0066J23.15</name>
</gene>
<keyword evidence="1" id="KW-1133">Transmembrane helix</keyword>
<keyword evidence="1" id="KW-0472">Membrane</keyword>
<reference evidence="3" key="1">
    <citation type="journal article" date="2005" name="Nature">
        <title>The map-based sequence of the rice genome.</title>
        <authorList>
            <consortium name="International rice genome sequencing project (IRGSP)"/>
            <person name="Matsumoto T."/>
            <person name="Wu J."/>
            <person name="Kanamori H."/>
            <person name="Katayose Y."/>
            <person name="Fujisawa M."/>
            <person name="Namiki N."/>
            <person name="Mizuno H."/>
            <person name="Yamamoto K."/>
            <person name="Antonio B.A."/>
            <person name="Baba T."/>
            <person name="Sakata K."/>
            <person name="Nagamura Y."/>
            <person name="Aoki H."/>
            <person name="Arikawa K."/>
            <person name="Arita K."/>
            <person name="Bito T."/>
            <person name="Chiden Y."/>
            <person name="Fujitsuka N."/>
            <person name="Fukunaka R."/>
            <person name="Hamada M."/>
            <person name="Harada C."/>
            <person name="Hayashi A."/>
            <person name="Hijishita S."/>
            <person name="Honda M."/>
            <person name="Hosokawa S."/>
            <person name="Ichikawa Y."/>
            <person name="Idonuma A."/>
            <person name="Iijima M."/>
            <person name="Ikeda M."/>
            <person name="Ikeno M."/>
            <person name="Ito K."/>
            <person name="Ito S."/>
            <person name="Ito T."/>
            <person name="Ito Y."/>
            <person name="Ito Y."/>
            <person name="Iwabuchi A."/>
            <person name="Kamiya K."/>
            <person name="Karasawa W."/>
            <person name="Kurita K."/>
            <person name="Katagiri S."/>
            <person name="Kikuta A."/>
            <person name="Kobayashi H."/>
            <person name="Kobayashi N."/>
            <person name="Machita K."/>
            <person name="Maehara T."/>
            <person name="Masukawa M."/>
            <person name="Mizubayashi T."/>
            <person name="Mukai Y."/>
            <person name="Nagasaki H."/>
            <person name="Nagata Y."/>
            <person name="Naito S."/>
            <person name="Nakashima M."/>
            <person name="Nakama Y."/>
            <person name="Nakamichi Y."/>
            <person name="Nakamura M."/>
            <person name="Meguro A."/>
            <person name="Negishi M."/>
            <person name="Ohta I."/>
            <person name="Ohta T."/>
            <person name="Okamoto M."/>
            <person name="Ono N."/>
            <person name="Saji S."/>
            <person name="Sakaguchi M."/>
            <person name="Sakai K."/>
            <person name="Shibata M."/>
            <person name="Shimokawa T."/>
            <person name="Song J."/>
            <person name="Takazaki Y."/>
            <person name="Terasawa K."/>
            <person name="Tsugane M."/>
            <person name="Tsuji K."/>
            <person name="Ueda S."/>
            <person name="Waki K."/>
            <person name="Yamagata H."/>
            <person name="Yamamoto M."/>
            <person name="Yamamoto S."/>
            <person name="Yamane H."/>
            <person name="Yoshiki S."/>
            <person name="Yoshihara R."/>
            <person name="Yukawa K."/>
            <person name="Zhong H."/>
            <person name="Yano M."/>
            <person name="Yuan Q."/>
            <person name="Ouyang S."/>
            <person name="Liu J."/>
            <person name="Jones K.M."/>
            <person name="Gansberger K."/>
            <person name="Moffat K."/>
            <person name="Hill J."/>
            <person name="Bera J."/>
            <person name="Fadrosh D."/>
            <person name="Jin S."/>
            <person name="Johri S."/>
            <person name="Kim M."/>
            <person name="Overton L."/>
            <person name="Reardon M."/>
            <person name="Tsitrin T."/>
            <person name="Vuong H."/>
            <person name="Weaver B."/>
            <person name="Ciecko A."/>
            <person name="Tallon L."/>
            <person name="Jackson J."/>
            <person name="Pai G."/>
            <person name="Aken S.V."/>
            <person name="Utterback T."/>
            <person name="Reidmuller S."/>
            <person name="Feldblyum T."/>
            <person name="Hsiao J."/>
            <person name="Zismann V."/>
            <person name="Iobst S."/>
            <person name="de Vazeille A.R."/>
            <person name="Buell C.R."/>
            <person name="Ying K."/>
            <person name="Li Y."/>
            <person name="Lu T."/>
            <person name="Huang Y."/>
            <person name="Zhao Q."/>
            <person name="Feng Q."/>
            <person name="Zhang L."/>
            <person name="Zhu J."/>
            <person name="Weng Q."/>
            <person name="Mu J."/>
            <person name="Lu Y."/>
            <person name="Fan D."/>
            <person name="Liu Y."/>
            <person name="Guan J."/>
            <person name="Zhang Y."/>
            <person name="Yu S."/>
            <person name="Liu X."/>
            <person name="Zhang Y."/>
            <person name="Hong G."/>
            <person name="Han B."/>
            <person name="Choisne N."/>
            <person name="Demange N."/>
            <person name="Orjeda G."/>
            <person name="Samain S."/>
            <person name="Cattolico L."/>
            <person name="Pelletier E."/>
            <person name="Couloux A."/>
            <person name="Segurens B."/>
            <person name="Wincker P."/>
            <person name="D'Hont A."/>
            <person name="Scarpelli C."/>
            <person name="Weissenbach J."/>
            <person name="Salanoubat M."/>
            <person name="Quetier F."/>
            <person name="Yu Y."/>
            <person name="Kim H.R."/>
            <person name="Rambo T."/>
            <person name="Currie J."/>
            <person name="Collura K."/>
            <person name="Luo M."/>
            <person name="Yang T."/>
            <person name="Ammiraju J.S.S."/>
            <person name="Engler F."/>
            <person name="Soderlund C."/>
            <person name="Wing R.A."/>
            <person name="Palmer L.E."/>
            <person name="de la Bastide M."/>
            <person name="Spiegel L."/>
            <person name="Nascimento L."/>
            <person name="Zutavern T."/>
            <person name="O'Shaughnessy A."/>
            <person name="Dike S."/>
            <person name="Dedhia N."/>
            <person name="Preston R."/>
            <person name="Balija V."/>
            <person name="McCombie W.R."/>
            <person name="Chow T."/>
            <person name="Chen H."/>
            <person name="Chung M."/>
            <person name="Chen C."/>
            <person name="Shaw J."/>
            <person name="Wu H."/>
            <person name="Hsiao K."/>
            <person name="Chao Y."/>
            <person name="Chu M."/>
            <person name="Cheng C."/>
            <person name="Hour A."/>
            <person name="Lee P."/>
            <person name="Lin S."/>
            <person name="Lin Y."/>
            <person name="Liou J."/>
            <person name="Liu S."/>
            <person name="Hsing Y."/>
            <person name="Raghuvanshi S."/>
            <person name="Mohanty A."/>
            <person name="Bharti A.K."/>
            <person name="Gaur A."/>
            <person name="Gupta V."/>
            <person name="Kumar D."/>
            <person name="Ravi V."/>
            <person name="Vij S."/>
            <person name="Kapur A."/>
            <person name="Khurana P."/>
            <person name="Khurana P."/>
            <person name="Khurana J.P."/>
            <person name="Tyagi A.K."/>
            <person name="Gaikwad K."/>
            <person name="Singh A."/>
            <person name="Dalal V."/>
            <person name="Srivastava S."/>
            <person name="Dixit A."/>
            <person name="Pal A.K."/>
            <person name="Ghazi I.A."/>
            <person name="Yadav M."/>
            <person name="Pandit A."/>
            <person name="Bhargava A."/>
            <person name="Sureshbabu K."/>
            <person name="Batra K."/>
            <person name="Sharma T.R."/>
            <person name="Mohapatra T."/>
            <person name="Singh N.K."/>
            <person name="Messing J."/>
            <person name="Nelson A.B."/>
            <person name="Fuks G."/>
            <person name="Kavchok S."/>
            <person name="Keizer G."/>
            <person name="Linton E."/>
            <person name="Llaca V."/>
            <person name="Song R."/>
            <person name="Tanyolac B."/>
            <person name="Young S."/>
            <person name="Ho-Il K."/>
            <person name="Hahn J.H."/>
            <person name="Sangsakoo G."/>
            <person name="Vanavichit A."/>
            <person name="de Mattos Luiz.A.T."/>
            <person name="Zimmer P.D."/>
            <person name="Malone G."/>
            <person name="Dellagostin O."/>
            <person name="de Oliveira A.C."/>
            <person name="Bevan M."/>
            <person name="Bancroft I."/>
            <person name="Minx P."/>
            <person name="Cordum H."/>
            <person name="Wilson R."/>
            <person name="Cheng Z."/>
            <person name="Jin W."/>
            <person name="Jiang J."/>
            <person name="Leong S.A."/>
            <person name="Iwama H."/>
            <person name="Gojobori T."/>
            <person name="Itoh T."/>
            <person name="Niimura Y."/>
            <person name="Fujii Y."/>
            <person name="Habara T."/>
            <person name="Sakai H."/>
            <person name="Sato Y."/>
            <person name="Wilson G."/>
            <person name="Kumar K."/>
            <person name="McCouch S."/>
            <person name="Juretic N."/>
            <person name="Hoen D."/>
            <person name="Wright S."/>
            <person name="Bruskiewich R."/>
            <person name="Bureau T."/>
            <person name="Miyao A."/>
            <person name="Hirochika H."/>
            <person name="Nishikawa T."/>
            <person name="Kadowaki K."/>
            <person name="Sugiura M."/>
            <person name="Burr B."/>
            <person name="Sasaki T."/>
        </authorList>
    </citation>
    <scope>NUCLEOTIDE SEQUENCE [LARGE SCALE GENOMIC DNA]</scope>
    <source>
        <strain evidence="3">cv. Nipponbare</strain>
    </source>
</reference>
<evidence type="ECO:0000313" key="3">
    <source>
        <dbReference type="Proteomes" id="UP000000763"/>
    </source>
</evidence>
<dbReference type="Proteomes" id="UP000000763">
    <property type="component" value="Chromosome 4"/>
</dbReference>
<reference evidence="3" key="2">
    <citation type="journal article" date="2008" name="Nucleic Acids Res.">
        <title>The rice annotation project database (RAP-DB): 2008 update.</title>
        <authorList>
            <consortium name="The rice annotation project (RAP)"/>
        </authorList>
    </citation>
    <scope>GENOME REANNOTATION</scope>
    <source>
        <strain evidence="3">cv. Nipponbare</strain>
    </source>
</reference>
<organism evidence="2 3">
    <name type="scientific">Oryza sativa subsp. japonica</name>
    <name type="common">Rice</name>
    <dbReference type="NCBI Taxonomy" id="39947"/>
    <lineage>
        <taxon>Eukaryota</taxon>
        <taxon>Viridiplantae</taxon>
        <taxon>Streptophyta</taxon>
        <taxon>Embryophyta</taxon>
        <taxon>Tracheophyta</taxon>
        <taxon>Spermatophyta</taxon>
        <taxon>Magnoliopsida</taxon>
        <taxon>Liliopsida</taxon>
        <taxon>Poales</taxon>
        <taxon>Poaceae</taxon>
        <taxon>BOP clade</taxon>
        <taxon>Oryzoideae</taxon>
        <taxon>Oryzeae</taxon>
        <taxon>Oryzinae</taxon>
        <taxon>Oryza</taxon>
        <taxon>Oryza sativa</taxon>
    </lineage>
</organism>
<evidence type="ECO:0000256" key="1">
    <source>
        <dbReference type="SAM" id="Phobius"/>
    </source>
</evidence>
<accession>Q7XVI3</accession>
<name>Q7XVI3_ORYSJ</name>
<dbReference type="EMBL" id="AL606990">
    <property type="protein sequence ID" value="CAD40610.1"/>
    <property type="molecule type" value="Genomic_DNA"/>
</dbReference>
<dbReference type="InterPro" id="IPR038765">
    <property type="entry name" value="Papain-like_cys_pep_sf"/>
</dbReference>
<keyword evidence="1" id="KW-0812">Transmembrane</keyword>
<proteinExistence type="predicted"/>
<dbReference type="AlphaFoldDB" id="Q7XVI3"/>
<evidence type="ECO:0000313" key="2">
    <source>
        <dbReference type="EMBL" id="CAD40610.1"/>
    </source>
</evidence>